<organism evidence="2 3">
    <name type="scientific">Trichonephila inaurata madagascariensis</name>
    <dbReference type="NCBI Taxonomy" id="2747483"/>
    <lineage>
        <taxon>Eukaryota</taxon>
        <taxon>Metazoa</taxon>
        <taxon>Ecdysozoa</taxon>
        <taxon>Arthropoda</taxon>
        <taxon>Chelicerata</taxon>
        <taxon>Arachnida</taxon>
        <taxon>Araneae</taxon>
        <taxon>Araneomorphae</taxon>
        <taxon>Entelegynae</taxon>
        <taxon>Araneoidea</taxon>
        <taxon>Nephilidae</taxon>
        <taxon>Trichonephila</taxon>
        <taxon>Trichonephila inaurata</taxon>
    </lineage>
</organism>
<evidence type="ECO:0000256" key="1">
    <source>
        <dbReference type="SAM" id="Phobius"/>
    </source>
</evidence>
<dbReference type="OrthoDB" id="6430912at2759"/>
<dbReference type="AlphaFoldDB" id="A0A8X6X6F5"/>
<evidence type="ECO:0000313" key="3">
    <source>
        <dbReference type="Proteomes" id="UP000886998"/>
    </source>
</evidence>
<keyword evidence="1" id="KW-1133">Transmembrane helix</keyword>
<accession>A0A8X6X6F5</accession>
<feature type="transmembrane region" description="Helical" evidence="1">
    <location>
        <begin position="178"/>
        <end position="196"/>
    </location>
</feature>
<keyword evidence="3" id="KW-1185">Reference proteome</keyword>
<proteinExistence type="predicted"/>
<protein>
    <submittedName>
        <fullName evidence="2">Uncharacterized protein</fullName>
    </submittedName>
</protein>
<comment type="caution">
    <text evidence="2">The sequence shown here is derived from an EMBL/GenBank/DDBJ whole genome shotgun (WGS) entry which is preliminary data.</text>
</comment>
<evidence type="ECO:0000313" key="2">
    <source>
        <dbReference type="EMBL" id="GFY46889.1"/>
    </source>
</evidence>
<dbReference type="Proteomes" id="UP000886998">
    <property type="component" value="Unassembled WGS sequence"/>
</dbReference>
<name>A0A8X6X6F5_9ARAC</name>
<keyword evidence="1" id="KW-0812">Transmembrane</keyword>
<reference evidence="2" key="1">
    <citation type="submission" date="2020-08" db="EMBL/GenBank/DDBJ databases">
        <title>Multicomponent nature underlies the extraordinary mechanical properties of spider dragline silk.</title>
        <authorList>
            <person name="Kono N."/>
            <person name="Nakamura H."/>
            <person name="Mori M."/>
            <person name="Yoshida Y."/>
            <person name="Ohtoshi R."/>
            <person name="Malay A.D."/>
            <person name="Moran D.A.P."/>
            <person name="Tomita M."/>
            <person name="Numata K."/>
            <person name="Arakawa K."/>
        </authorList>
    </citation>
    <scope>NUCLEOTIDE SEQUENCE</scope>
</reference>
<sequence>MIKLNLQNEGYVEGFWNSLKTYGRYIVKAIKLIKDKSEEFIIDLYEGFRNTCEFRFFHGIFQRTSKPVENIIYPITDNFLGTLTDVKISEASLDVQDFFYQWILNPLIKLNATGNLKEKDLKELQKSVRSKDSQNFIMKYISDLSNTFSAYQSENTSTSHASSTKEQSSMNSLTKFEWFSLGFACCFLLTGIYTYIKHMNEDFNNYQEFLEAIEEWKNSPTNPPNEENIEENIENVGIALINFSFLYL</sequence>
<gene>
    <name evidence="2" type="ORF">TNIN_173141</name>
</gene>
<dbReference type="EMBL" id="BMAV01005644">
    <property type="protein sequence ID" value="GFY46889.1"/>
    <property type="molecule type" value="Genomic_DNA"/>
</dbReference>
<keyword evidence="1" id="KW-0472">Membrane</keyword>